<dbReference type="EMBL" id="CAJOBR010070301">
    <property type="protein sequence ID" value="CAF5097589.1"/>
    <property type="molecule type" value="Genomic_DNA"/>
</dbReference>
<feature type="non-terminal residue" evidence="1">
    <location>
        <position position="67"/>
    </location>
</feature>
<sequence length="67" mass="7418">MSGVVSSVQDRSIDDEFIENLKSLSVSRSLATYTDGIKELHVQLKRATQNGLRNNISFAFGIVANLY</sequence>
<name>A0A822EH86_9BILA</name>
<accession>A0A822EH86</accession>
<evidence type="ECO:0000313" key="2">
    <source>
        <dbReference type="EMBL" id="CAF5123273.1"/>
    </source>
</evidence>
<proteinExistence type="predicted"/>
<reference evidence="1" key="1">
    <citation type="submission" date="2021-02" db="EMBL/GenBank/DDBJ databases">
        <authorList>
            <person name="Nowell W R."/>
        </authorList>
    </citation>
    <scope>NUCLEOTIDE SEQUENCE</scope>
</reference>
<organism evidence="1 3">
    <name type="scientific">Rotaria socialis</name>
    <dbReference type="NCBI Taxonomy" id="392032"/>
    <lineage>
        <taxon>Eukaryota</taxon>
        <taxon>Metazoa</taxon>
        <taxon>Spiralia</taxon>
        <taxon>Gnathifera</taxon>
        <taxon>Rotifera</taxon>
        <taxon>Eurotatoria</taxon>
        <taxon>Bdelloidea</taxon>
        <taxon>Philodinida</taxon>
        <taxon>Philodinidae</taxon>
        <taxon>Rotaria</taxon>
    </lineage>
</organism>
<dbReference type="Proteomes" id="UP000663848">
    <property type="component" value="Unassembled WGS sequence"/>
</dbReference>
<evidence type="ECO:0000313" key="1">
    <source>
        <dbReference type="EMBL" id="CAF5097589.1"/>
    </source>
</evidence>
<comment type="caution">
    <text evidence="1">The sequence shown here is derived from an EMBL/GenBank/DDBJ whole genome shotgun (WGS) entry which is preliminary data.</text>
</comment>
<protein>
    <submittedName>
        <fullName evidence="1">Uncharacterized protein</fullName>
    </submittedName>
</protein>
<dbReference type="AlphaFoldDB" id="A0A822EH86"/>
<dbReference type="EMBL" id="CAJOBR010080972">
    <property type="protein sequence ID" value="CAF5123273.1"/>
    <property type="molecule type" value="Genomic_DNA"/>
</dbReference>
<gene>
    <name evidence="1" type="ORF">QYT958_LOCUS44663</name>
    <name evidence="2" type="ORF">QYT958_LOCUS46192</name>
</gene>
<evidence type="ECO:0000313" key="3">
    <source>
        <dbReference type="Proteomes" id="UP000663848"/>
    </source>
</evidence>